<evidence type="ECO:0000256" key="3">
    <source>
        <dbReference type="ARBA" id="ARBA00006676"/>
    </source>
</evidence>
<evidence type="ECO:0000256" key="1">
    <source>
        <dbReference type="ARBA" id="ARBA00001947"/>
    </source>
</evidence>
<reference evidence="11" key="1">
    <citation type="submission" date="2025-08" db="UniProtKB">
        <authorList>
            <consortium name="RefSeq"/>
        </authorList>
    </citation>
    <scope>IDENTIFICATION</scope>
    <source>
        <tissue evidence="11">Muscle</tissue>
    </source>
</reference>
<protein>
    <recommendedName>
        <fullName evidence="5">Adenosine deaminase</fullName>
        <ecNumber evidence="4">3.5.4.4</ecNumber>
    </recommendedName>
</protein>
<dbReference type="InterPro" id="IPR006650">
    <property type="entry name" value="A/AMP_deam_AS"/>
</dbReference>
<dbReference type="Gene3D" id="3.20.20.140">
    <property type="entry name" value="Metal-dependent hydrolases"/>
    <property type="match status" value="1"/>
</dbReference>
<evidence type="ECO:0000256" key="8">
    <source>
        <dbReference type="ARBA" id="ARBA00022833"/>
    </source>
</evidence>
<dbReference type="InterPro" id="IPR006330">
    <property type="entry name" value="Ado/ade_deaminase"/>
</dbReference>
<dbReference type="RefSeq" id="XP_022250960.1">
    <property type="nucleotide sequence ID" value="XM_022395252.1"/>
</dbReference>
<dbReference type="Pfam" id="PF00962">
    <property type="entry name" value="A_deaminase"/>
    <property type="match status" value="1"/>
</dbReference>
<keyword evidence="8" id="KW-0862">Zinc</keyword>
<comment type="subcellular location">
    <subcellularLocation>
        <location evidence="2">Cell membrane</location>
        <topology evidence="2">Peripheral membrane protein</topology>
        <orientation evidence="2">Extracellular side</orientation>
    </subcellularLocation>
</comment>
<evidence type="ECO:0000256" key="7">
    <source>
        <dbReference type="ARBA" id="ARBA00022801"/>
    </source>
</evidence>
<gene>
    <name evidence="11" type="primary">LOC106467123</name>
</gene>
<dbReference type="InterPro" id="IPR032466">
    <property type="entry name" value="Metal_Hydrolase"/>
</dbReference>
<sequence>MCSPQFYQTKFSKSRIQLHIHLECSPHAPTIWEIAQNNNHKLPFKTLDEFKKECVTKEPSTLSNYLKPLAWYLPLIKGNCTAIERIAYEMAEQQAREGVVYSEVHYRPANLASIIRSDGLSSAETVTYRMVLELVTKGFQRAEQDYGIKARSLLNCGRENPDEAREVLSLCEEFKDKSVVGIGLSGPWIGPNQDLEGEEGLRKEVIEVFQRAAQLGIHRTAHTGEAGPPSSVDRHVKFLHVERIGHGYRAVDDEVLYQDLLKKGIHFETCPHSSYLTGAVPANCIKHPIVKLAEDSADFSINTDDPLFTGTTLDDEYRLLQKKGLKDFHIVRANFNAAQSCFLPPQEKKDLFDHLKNVYGITGNQFCNHLNNNFLTV</sequence>
<dbReference type="InterPro" id="IPR001365">
    <property type="entry name" value="A_deaminase_dom"/>
</dbReference>
<organism evidence="10 11">
    <name type="scientific">Limulus polyphemus</name>
    <name type="common">Atlantic horseshoe crab</name>
    <dbReference type="NCBI Taxonomy" id="6850"/>
    <lineage>
        <taxon>Eukaryota</taxon>
        <taxon>Metazoa</taxon>
        <taxon>Ecdysozoa</taxon>
        <taxon>Arthropoda</taxon>
        <taxon>Chelicerata</taxon>
        <taxon>Merostomata</taxon>
        <taxon>Xiphosura</taxon>
        <taxon>Limulidae</taxon>
        <taxon>Limulus</taxon>
    </lineage>
</organism>
<evidence type="ECO:0000313" key="10">
    <source>
        <dbReference type="Proteomes" id="UP000694941"/>
    </source>
</evidence>
<evidence type="ECO:0000256" key="4">
    <source>
        <dbReference type="ARBA" id="ARBA00012784"/>
    </source>
</evidence>
<comment type="cofactor">
    <cofactor evidence="1">
        <name>Zn(2+)</name>
        <dbReference type="ChEBI" id="CHEBI:29105"/>
    </cofactor>
</comment>
<evidence type="ECO:0000313" key="11">
    <source>
        <dbReference type="RefSeq" id="XP_022250960.1"/>
    </source>
</evidence>
<proteinExistence type="inferred from homology"/>
<dbReference type="EC" id="3.5.4.4" evidence="4"/>
<dbReference type="PANTHER" id="PTHR11409:SF43">
    <property type="entry name" value="ADENOSINE DEAMINASE"/>
    <property type="match status" value="1"/>
</dbReference>
<evidence type="ECO:0000256" key="5">
    <source>
        <dbReference type="ARBA" id="ARBA00018099"/>
    </source>
</evidence>
<comment type="similarity">
    <text evidence="3">Belongs to the metallo-dependent hydrolases superfamily. Adenosine and AMP deaminases family.</text>
</comment>
<accession>A0ABM1T504</accession>
<keyword evidence="7" id="KW-0378">Hydrolase</keyword>
<evidence type="ECO:0000256" key="6">
    <source>
        <dbReference type="ARBA" id="ARBA00022723"/>
    </source>
</evidence>
<keyword evidence="10" id="KW-1185">Reference proteome</keyword>
<dbReference type="Proteomes" id="UP000694941">
    <property type="component" value="Unplaced"/>
</dbReference>
<dbReference type="NCBIfam" id="TIGR01430">
    <property type="entry name" value="aden_deam"/>
    <property type="match status" value="1"/>
</dbReference>
<evidence type="ECO:0000259" key="9">
    <source>
        <dbReference type="Pfam" id="PF00962"/>
    </source>
</evidence>
<dbReference type="PROSITE" id="PS00485">
    <property type="entry name" value="A_DEAMINASE"/>
    <property type="match status" value="1"/>
</dbReference>
<dbReference type="SUPFAM" id="SSF51556">
    <property type="entry name" value="Metallo-dependent hydrolases"/>
    <property type="match status" value="1"/>
</dbReference>
<keyword evidence="6" id="KW-0479">Metal-binding</keyword>
<dbReference type="GeneID" id="106467123"/>
<evidence type="ECO:0000256" key="2">
    <source>
        <dbReference type="ARBA" id="ARBA00004296"/>
    </source>
</evidence>
<name>A0ABM1T504_LIMPO</name>
<dbReference type="PANTHER" id="PTHR11409">
    <property type="entry name" value="ADENOSINE DEAMINASE"/>
    <property type="match status" value="1"/>
</dbReference>
<feature type="domain" description="Adenosine deaminase" evidence="9">
    <location>
        <begin position="16"/>
        <end position="357"/>
    </location>
</feature>